<protein>
    <recommendedName>
        <fullName evidence="2">Cellulose-binding Sde182 nucleoside hydrolase-like domain-containing protein</fullName>
    </recommendedName>
</protein>
<reference evidence="3 4" key="1">
    <citation type="submission" date="2019-02" db="EMBL/GenBank/DDBJ databases">
        <title>Deep-cultivation of Planctomycetes and their phenomic and genomic characterization uncovers novel biology.</title>
        <authorList>
            <person name="Wiegand S."/>
            <person name="Jogler M."/>
            <person name="Boedeker C."/>
            <person name="Pinto D."/>
            <person name="Vollmers J."/>
            <person name="Rivas-Marin E."/>
            <person name="Kohn T."/>
            <person name="Peeters S.H."/>
            <person name="Heuer A."/>
            <person name="Rast P."/>
            <person name="Oberbeckmann S."/>
            <person name="Bunk B."/>
            <person name="Jeske O."/>
            <person name="Meyerdierks A."/>
            <person name="Storesund J.E."/>
            <person name="Kallscheuer N."/>
            <person name="Luecker S."/>
            <person name="Lage O.M."/>
            <person name="Pohl T."/>
            <person name="Merkel B.J."/>
            <person name="Hornburger P."/>
            <person name="Mueller R.-W."/>
            <person name="Bruemmer F."/>
            <person name="Labrenz M."/>
            <person name="Spormann A.M."/>
            <person name="Op Den Camp H."/>
            <person name="Overmann J."/>
            <person name="Amann R."/>
            <person name="Jetten M.S.M."/>
            <person name="Mascher T."/>
            <person name="Medema M.H."/>
            <person name="Devos D.P."/>
            <person name="Kaster A.-K."/>
            <person name="Ovreas L."/>
            <person name="Rohde M."/>
            <person name="Galperin M.Y."/>
            <person name="Jogler C."/>
        </authorList>
    </citation>
    <scope>NUCLEOTIDE SEQUENCE [LARGE SCALE GENOMIC DNA]</scope>
    <source>
        <strain evidence="3 4">KOR34</strain>
    </source>
</reference>
<comment type="caution">
    <text evidence="3">The sequence shown here is derived from an EMBL/GenBank/DDBJ whole genome shotgun (WGS) entry which is preliminary data.</text>
</comment>
<evidence type="ECO:0000259" key="2">
    <source>
        <dbReference type="Pfam" id="PF07632"/>
    </source>
</evidence>
<feature type="signal peptide" evidence="1">
    <location>
        <begin position="1"/>
        <end position="30"/>
    </location>
</feature>
<feature type="domain" description="Cellulose-binding Sde182 nucleoside hydrolase-like" evidence="2">
    <location>
        <begin position="41"/>
        <end position="282"/>
    </location>
</feature>
<keyword evidence="4" id="KW-1185">Reference proteome</keyword>
<dbReference type="EMBL" id="SIHJ01000001">
    <property type="protein sequence ID" value="TWT36295.1"/>
    <property type="molecule type" value="Genomic_DNA"/>
</dbReference>
<gene>
    <name evidence="3" type="ORF">KOR34_11990</name>
</gene>
<name>A0A5C5VF41_9BACT</name>
<feature type="chain" id="PRO_5022743593" description="Cellulose-binding Sde182 nucleoside hydrolase-like domain-containing protein" evidence="1">
    <location>
        <begin position="31"/>
        <end position="435"/>
    </location>
</feature>
<evidence type="ECO:0000256" key="1">
    <source>
        <dbReference type="SAM" id="SignalP"/>
    </source>
</evidence>
<evidence type="ECO:0000313" key="4">
    <source>
        <dbReference type="Proteomes" id="UP000316714"/>
    </source>
</evidence>
<dbReference type="PROSITE" id="PS51257">
    <property type="entry name" value="PROKAR_LIPOPROTEIN"/>
    <property type="match status" value="1"/>
</dbReference>
<proteinExistence type="predicted"/>
<organism evidence="3 4">
    <name type="scientific">Posidoniimonas corsicana</name>
    <dbReference type="NCBI Taxonomy" id="1938618"/>
    <lineage>
        <taxon>Bacteria</taxon>
        <taxon>Pseudomonadati</taxon>
        <taxon>Planctomycetota</taxon>
        <taxon>Planctomycetia</taxon>
        <taxon>Pirellulales</taxon>
        <taxon>Lacipirellulaceae</taxon>
        <taxon>Posidoniimonas</taxon>
    </lineage>
</organism>
<dbReference type="Gene3D" id="3.90.245.10">
    <property type="entry name" value="Ribonucleoside hydrolase-like"/>
    <property type="match status" value="1"/>
</dbReference>
<evidence type="ECO:0000313" key="3">
    <source>
        <dbReference type="EMBL" id="TWT36295.1"/>
    </source>
</evidence>
<keyword evidence="1" id="KW-0732">Signal</keyword>
<dbReference type="InterPro" id="IPR036452">
    <property type="entry name" value="Ribo_hydro-like"/>
</dbReference>
<dbReference type="SUPFAM" id="SSF53590">
    <property type="entry name" value="Nucleoside hydrolase"/>
    <property type="match status" value="1"/>
</dbReference>
<dbReference type="Proteomes" id="UP000316714">
    <property type="component" value="Unassembled WGS sequence"/>
</dbReference>
<sequence length="435" mass="47805" precursor="true">MHRLLFPMPILAILLATAACGGCATQVAQAADAAPDGARHRVLVSTDIGGTDPDDFQSMVHLLVYADLFEIEGLVASPYGPGRKQDLLRVIDAYEQDYPCLARHSERYPTADTLRAVCKQGATELPGASGLGEPTEGSRWIIESARRDDPRPLHVLVWGGLEDLAQALHDAPDILPKLRVYFIGGPNKKWSVNAYNYIEQRHPELWMIEANATYRGWFTGGDQQGEWDNRRFVASHVAGHGALGALFVDAKDDLKMGDTPSVARLLHGVPDDPAAPGWGGSYVRIWDGRKTVFHGLPTRDAQSEAFGVTEFVLHTPDGYLPEHHTQMTFSGGRPPSPGVVEEGGLRFRFSPRDAKVWDVKVQSDHAALDGLTAQFEATPASAARTRSVSTRHPNWWIDDPDPAQAVGVHPGAKSVSRWRKDFLADFAERMDRCRP</sequence>
<dbReference type="InterPro" id="IPR011483">
    <property type="entry name" value="Sde182_NH-like"/>
</dbReference>
<dbReference type="GO" id="GO:0016799">
    <property type="term" value="F:hydrolase activity, hydrolyzing N-glycosyl compounds"/>
    <property type="evidence" value="ECO:0007669"/>
    <property type="project" value="InterPro"/>
</dbReference>
<dbReference type="AlphaFoldDB" id="A0A5C5VF41"/>
<accession>A0A5C5VF41</accession>
<dbReference type="Pfam" id="PF07632">
    <property type="entry name" value="Sde182_NH-like"/>
    <property type="match status" value="1"/>
</dbReference>